<protein>
    <submittedName>
        <fullName evidence="1">Uncharacterized protein</fullName>
    </submittedName>
</protein>
<reference evidence="1 2" key="1">
    <citation type="journal article" date="2010" name="Virol. J.">
        <title>Genomes of the T4-related bacteriophages as windows on microbial genome evolution.</title>
        <authorList>
            <person name="Petrov V.M."/>
            <person name="Ratnayaka S."/>
            <person name="Nolan J.M."/>
            <person name="Miller E.S."/>
            <person name="Karam J.D."/>
        </authorList>
    </citation>
    <scope>NUCLEOTIDE SEQUENCE [LARGE SCALE GENOMIC DNA]</scope>
</reference>
<proteinExistence type="predicted"/>
<organism evidence="1 2">
    <name type="scientific">Acinetobacter phage Acj9</name>
    <dbReference type="NCBI Taxonomy" id="760939"/>
    <lineage>
        <taxon>Viruses</taxon>
        <taxon>Duplodnaviria</taxon>
        <taxon>Heunggongvirae</taxon>
        <taxon>Uroviricota</taxon>
        <taxon>Caudoviricetes</taxon>
        <taxon>Pantevenvirales</taxon>
        <taxon>Straboviridae</taxon>
        <taxon>Twarogvirinae</taxon>
        <taxon>Acajnonavirus</taxon>
        <taxon>Acajnonavirus acj9</taxon>
    </lineage>
</organism>
<name>E5EQ03_9CAUD</name>
<dbReference type="Proteomes" id="UP000008731">
    <property type="component" value="Segment"/>
</dbReference>
<evidence type="ECO:0000313" key="1">
    <source>
        <dbReference type="EMBL" id="ADG60119.1"/>
    </source>
</evidence>
<dbReference type="GeneID" id="9926653"/>
<evidence type="ECO:0000313" key="2">
    <source>
        <dbReference type="Proteomes" id="UP000008731"/>
    </source>
</evidence>
<gene>
    <name evidence="1" type="ORF">Acj9p219</name>
</gene>
<dbReference type="KEGG" id="vg:9926653"/>
<dbReference type="RefSeq" id="YP_004010356.1">
    <property type="nucleotide sequence ID" value="NC_014663.1"/>
</dbReference>
<accession>E5EQ03</accession>
<sequence length="118" mass="13261">MISAAEARKLSDTHWEAKNSNAVVNNSIDNVMRAINKAASQGNVSCTFAYGEIEDFIWVDATYGADNTSPPRVIEMRKRKNQFVAALEVLGYKLTFDQQSPPWTSSWTLKICWKDAND</sequence>
<dbReference type="EMBL" id="HM004124">
    <property type="protein sequence ID" value="ADG60119.1"/>
    <property type="molecule type" value="Genomic_DNA"/>
</dbReference>
<keyword evidence="2" id="KW-1185">Reference proteome</keyword>